<feature type="region of interest" description="Disordered" evidence="1">
    <location>
        <begin position="358"/>
        <end position="400"/>
    </location>
</feature>
<gene>
    <name evidence="3" type="ORF">MA16_Dca019063</name>
</gene>
<dbReference type="EMBL" id="KZ502999">
    <property type="protein sequence ID" value="PKU69787.1"/>
    <property type="molecule type" value="Genomic_DNA"/>
</dbReference>
<feature type="compositionally biased region" description="Basic and acidic residues" evidence="1">
    <location>
        <begin position="8"/>
        <end position="17"/>
    </location>
</feature>
<name>A0A2I0W2A3_9ASPA</name>
<dbReference type="Proteomes" id="UP000233837">
    <property type="component" value="Unassembled WGS sequence"/>
</dbReference>
<dbReference type="GO" id="GO:0016567">
    <property type="term" value="P:protein ubiquitination"/>
    <property type="evidence" value="ECO:0007669"/>
    <property type="project" value="TreeGrafter"/>
</dbReference>
<keyword evidence="2" id="KW-0812">Transmembrane</keyword>
<evidence type="ECO:0000256" key="1">
    <source>
        <dbReference type="SAM" id="MobiDB-lite"/>
    </source>
</evidence>
<keyword evidence="4" id="KW-1185">Reference proteome</keyword>
<dbReference type="GO" id="GO:0016020">
    <property type="term" value="C:membrane"/>
    <property type="evidence" value="ECO:0007669"/>
    <property type="project" value="TreeGrafter"/>
</dbReference>
<organism evidence="3 4">
    <name type="scientific">Dendrobium catenatum</name>
    <dbReference type="NCBI Taxonomy" id="906689"/>
    <lineage>
        <taxon>Eukaryota</taxon>
        <taxon>Viridiplantae</taxon>
        <taxon>Streptophyta</taxon>
        <taxon>Embryophyta</taxon>
        <taxon>Tracheophyta</taxon>
        <taxon>Spermatophyta</taxon>
        <taxon>Magnoliopsida</taxon>
        <taxon>Liliopsida</taxon>
        <taxon>Asparagales</taxon>
        <taxon>Orchidaceae</taxon>
        <taxon>Epidendroideae</taxon>
        <taxon>Malaxideae</taxon>
        <taxon>Dendrobiinae</taxon>
        <taxon>Dendrobium</taxon>
    </lineage>
</organism>
<reference evidence="3 4" key="1">
    <citation type="journal article" date="2016" name="Sci. Rep.">
        <title>The Dendrobium catenatum Lindl. genome sequence provides insights into polysaccharide synthase, floral development and adaptive evolution.</title>
        <authorList>
            <person name="Zhang G.Q."/>
            <person name="Xu Q."/>
            <person name="Bian C."/>
            <person name="Tsai W.C."/>
            <person name="Yeh C.M."/>
            <person name="Liu K.W."/>
            <person name="Yoshida K."/>
            <person name="Zhang L.S."/>
            <person name="Chang S.B."/>
            <person name="Chen F."/>
            <person name="Shi Y."/>
            <person name="Su Y.Y."/>
            <person name="Zhang Y.Q."/>
            <person name="Chen L.J."/>
            <person name="Yin Y."/>
            <person name="Lin M."/>
            <person name="Huang H."/>
            <person name="Deng H."/>
            <person name="Wang Z.W."/>
            <person name="Zhu S.L."/>
            <person name="Zhao X."/>
            <person name="Deng C."/>
            <person name="Niu S.C."/>
            <person name="Huang J."/>
            <person name="Wang M."/>
            <person name="Liu G.H."/>
            <person name="Yang H.J."/>
            <person name="Xiao X.J."/>
            <person name="Hsiao Y.Y."/>
            <person name="Wu W.L."/>
            <person name="Chen Y.Y."/>
            <person name="Mitsuda N."/>
            <person name="Ohme-Takagi M."/>
            <person name="Luo Y.B."/>
            <person name="Van de Peer Y."/>
            <person name="Liu Z.J."/>
        </authorList>
    </citation>
    <scope>NUCLEOTIDE SEQUENCE [LARGE SCALE GENOMIC DNA]</scope>
    <source>
        <tissue evidence="3">The whole plant</tissue>
    </source>
</reference>
<feature type="compositionally biased region" description="Polar residues" evidence="1">
    <location>
        <begin position="18"/>
        <end position="27"/>
    </location>
</feature>
<feature type="transmembrane region" description="Helical" evidence="2">
    <location>
        <begin position="299"/>
        <end position="315"/>
    </location>
</feature>
<accession>A0A2I0W2A3</accession>
<proteinExistence type="predicted"/>
<reference evidence="3 4" key="2">
    <citation type="journal article" date="2017" name="Nature">
        <title>The Apostasia genome and the evolution of orchids.</title>
        <authorList>
            <person name="Zhang G.Q."/>
            <person name="Liu K.W."/>
            <person name="Li Z."/>
            <person name="Lohaus R."/>
            <person name="Hsiao Y.Y."/>
            <person name="Niu S.C."/>
            <person name="Wang J.Y."/>
            <person name="Lin Y.C."/>
            <person name="Xu Q."/>
            <person name="Chen L.J."/>
            <person name="Yoshida K."/>
            <person name="Fujiwara S."/>
            <person name="Wang Z.W."/>
            <person name="Zhang Y.Q."/>
            <person name="Mitsuda N."/>
            <person name="Wang M."/>
            <person name="Liu G.H."/>
            <person name="Pecoraro L."/>
            <person name="Huang H.X."/>
            <person name="Xiao X.J."/>
            <person name="Lin M."/>
            <person name="Wu X.Y."/>
            <person name="Wu W.L."/>
            <person name="Chen Y.Y."/>
            <person name="Chang S.B."/>
            <person name="Sakamoto S."/>
            <person name="Ohme-Takagi M."/>
            <person name="Yagi M."/>
            <person name="Zeng S.J."/>
            <person name="Shen C.Y."/>
            <person name="Yeh C.M."/>
            <person name="Luo Y.B."/>
            <person name="Tsai W.C."/>
            <person name="Van de Peer Y."/>
            <person name="Liu Z.J."/>
        </authorList>
    </citation>
    <scope>NUCLEOTIDE SEQUENCE [LARGE SCALE GENOMIC DNA]</scope>
    <source>
        <tissue evidence="3">The whole plant</tissue>
    </source>
</reference>
<dbReference type="PANTHER" id="PTHR23012:SF215">
    <property type="entry name" value="RING_FYVE_PHD ZINC FINGER SUPERFAMILY PROTEIN"/>
    <property type="match status" value="1"/>
</dbReference>
<evidence type="ECO:0000313" key="3">
    <source>
        <dbReference type="EMBL" id="PKU69787.1"/>
    </source>
</evidence>
<dbReference type="GO" id="GO:0004842">
    <property type="term" value="F:ubiquitin-protein transferase activity"/>
    <property type="evidence" value="ECO:0007669"/>
    <property type="project" value="TreeGrafter"/>
</dbReference>
<dbReference type="AlphaFoldDB" id="A0A2I0W2A3"/>
<evidence type="ECO:0000256" key="2">
    <source>
        <dbReference type="SAM" id="Phobius"/>
    </source>
</evidence>
<keyword evidence="2" id="KW-1133">Transmembrane helix</keyword>
<dbReference type="InterPro" id="IPR033275">
    <property type="entry name" value="MARCH-like"/>
</dbReference>
<sequence>MDLNNEDGMNKEDKEDSLSTNGVGKSSFNEEEGEYTMVASTLRKFLARKMVLIGYPCDLSFFLYAHRDCVLRWCNEKGDIICEIYHEVIQDGSQVLVNSSLQLRATVNDIENGVVEEVEPSHHLADSVQLRIEEHCIEDHESNSKLDKGKCPMEGNERSLTSLKDGVFYIENERPSKGPTGNLNDKTMLLSDLYHFDAYTDMEIDIIAKCYAREDNDLSFSRSRGLGCAFVPSLLPEWVAQLAWNCYGVDCFGAVFSGVFAKEVRVDWKSLELSYFWALLLCRLRMLIGNFVLLIGGDNRLLAISGGFLIFRRLSSRRKKRRRKILSDGVFWRQKNPAVCRRSKTAGKLAVAKFRGEISRRKTAGKPPEILSRQKPPERRRKAAGNLTAGKPPENSAGNK</sequence>
<evidence type="ECO:0000313" key="4">
    <source>
        <dbReference type="Proteomes" id="UP000233837"/>
    </source>
</evidence>
<feature type="region of interest" description="Disordered" evidence="1">
    <location>
        <begin position="1"/>
        <end position="27"/>
    </location>
</feature>
<keyword evidence="2" id="KW-0472">Membrane</keyword>
<protein>
    <submittedName>
        <fullName evidence="3">Uncharacterized protein</fullName>
    </submittedName>
</protein>
<dbReference type="PANTHER" id="PTHR23012">
    <property type="entry name" value="RING/FYVE/PHD ZINC FINGER DOMAIN-CONTAINING"/>
    <property type="match status" value="1"/>
</dbReference>